<gene>
    <name evidence="1" type="ORF">BDR25DRAFT_331731</name>
</gene>
<name>A0ACB6R7T0_9PLEO</name>
<protein>
    <submittedName>
        <fullName evidence="1">Uncharacterized protein</fullName>
    </submittedName>
</protein>
<evidence type="ECO:0000313" key="1">
    <source>
        <dbReference type="EMBL" id="KAF2475142.1"/>
    </source>
</evidence>
<dbReference type="Proteomes" id="UP000799755">
    <property type="component" value="Unassembled WGS sequence"/>
</dbReference>
<dbReference type="EMBL" id="MU003496">
    <property type="protein sequence ID" value="KAF2475142.1"/>
    <property type="molecule type" value="Genomic_DNA"/>
</dbReference>
<organism evidence="1 2">
    <name type="scientific">Lindgomyces ingoldianus</name>
    <dbReference type="NCBI Taxonomy" id="673940"/>
    <lineage>
        <taxon>Eukaryota</taxon>
        <taxon>Fungi</taxon>
        <taxon>Dikarya</taxon>
        <taxon>Ascomycota</taxon>
        <taxon>Pezizomycotina</taxon>
        <taxon>Dothideomycetes</taxon>
        <taxon>Pleosporomycetidae</taxon>
        <taxon>Pleosporales</taxon>
        <taxon>Lindgomycetaceae</taxon>
        <taxon>Lindgomyces</taxon>
    </lineage>
</organism>
<evidence type="ECO:0000313" key="2">
    <source>
        <dbReference type="Proteomes" id="UP000799755"/>
    </source>
</evidence>
<comment type="caution">
    <text evidence="1">The sequence shown here is derived from an EMBL/GenBank/DDBJ whole genome shotgun (WGS) entry which is preliminary data.</text>
</comment>
<accession>A0ACB6R7T0</accession>
<sequence length="502" mass="54981">MALLEKANRVAHQFDLTDDDVRRCCAHFINELEVGLQRRSPAVCQIPTYVTEVAYGTEKGLSLAVDLGGTNLRVCSVDLCGDSTYTTKQSKITIPTRIMTAQKASDLFHFIAEQIQHFLQTYHQELLTPDKAKTAELLSLGFTFSYPAYQNSINSGILLRWTKGFDIPDAIGQDVCHLLQEAINELHLPIKITALVNDALGALMFRAYALPLSETRTSVGAIFGTGTNGVYLEKLHNITKELEGAYPPASNEMFISCEWGSFDNGLLVQPNTKYDTSLDQVSVNRGNQMFEKRVSGMFLGELLRIALVEMHEDPEVGLFREFREDAATEADGKIPFFTQWAVDTSILSIAEADNSGELLPLRQKIADALSIPEFCIGVEDAQAVKLIANAIGKRAARLAGTALASVILKSGRSLVNPHTFPVDEDSNTTNRALIDIAVDGSVVEFYPGFEAYMRDTWRVIDGIGPAIERRIRIGISKDGSSIGAAIIALIAAQQFQNGSNVA</sequence>
<proteinExistence type="predicted"/>
<reference evidence="1" key="1">
    <citation type="journal article" date="2020" name="Stud. Mycol.">
        <title>101 Dothideomycetes genomes: a test case for predicting lifestyles and emergence of pathogens.</title>
        <authorList>
            <person name="Haridas S."/>
            <person name="Albert R."/>
            <person name="Binder M."/>
            <person name="Bloem J."/>
            <person name="Labutti K."/>
            <person name="Salamov A."/>
            <person name="Andreopoulos B."/>
            <person name="Baker S."/>
            <person name="Barry K."/>
            <person name="Bills G."/>
            <person name="Bluhm B."/>
            <person name="Cannon C."/>
            <person name="Castanera R."/>
            <person name="Culley D."/>
            <person name="Daum C."/>
            <person name="Ezra D."/>
            <person name="Gonzalez J."/>
            <person name="Henrissat B."/>
            <person name="Kuo A."/>
            <person name="Liang C."/>
            <person name="Lipzen A."/>
            <person name="Lutzoni F."/>
            <person name="Magnuson J."/>
            <person name="Mondo S."/>
            <person name="Nolan M."/>
            <person name="Ohm R."/>
            <person name="Pangilinan J."/>
            <person name="Park H.-J."/>
            <person name="Ramirez L."/>
            <person name="Alfaro M."/>
            <person name="Sun H."/>
            <person name="Tritt A."/>
            <person name="Yoshinaga Y."/>
            <person name="Zwiers L.-H."/>
            <person name="Turgeon B."/>
            <person name="Goodwin S."/>
            <person name="Spatafora J."/>
            <person name="Crous P."/>
            <person name="Grigoriev I."/>
        </authorList>
    </citation>
    <scope>NUCLEOTIDE SEQUENCE</scope>
    <source>
        <strain evidence="1">ATCC 200398</strain>
    </source>
</reference>
<keyword evidence="2" id="KW-1185">Reference proteome</keyword>